<organism evidence="11 12">
    <name type="scientific">Nannocystis pusilla</name>
    <dbReference type="NCBI Taxonomy" id="889268"/>
    <lineage>
        <taxon>Bacteria</taxon>
        <taxon>Pseudomonadati</taxon>
        <taxon>Myxococcota</taxon>
        <taxon>Polyangia</taxon>
        <taxon>Nannocystales</taxon>
        <taxon>Nannocystaceae</taxon>
        <taxon>Nannocystis</taxon>
    </lineage>
</organism>
<comment type="similarity">
    <text evidence="1 8">Belongs to the cytidylate kinase family. Type 1 subfamily.</text>
</comment>
<protein>
    <recommendedName>
        <fullName evidence="8">Cytidylate kinase</fullName>
        <shortName evidence="8">CK</shortName>
        <ecNumber evidence="8">2.7.4.25</ecNumber>
    </recommendedName>
    <alternativeName>
        <fullName evidence="8">Cytidine monophosphate kinase</fullName>
        <shortName evidence="8">CMP kinase</shortName>
    </alternativeName>
</protein>
<evidence type="ECO:0000256" key="8">
    <source>
        <dbReference type="HAMAP-Rule" id="MF_00238"/>
    </source>
</evidence>
<comment type="catalytic activity">
    <reaction evidence="6 8">
        <text>dCMP + ATP = dCDP + ADP</text>
        <dbReference type="Rhea" id="RHEA:25094"/>
        <dbReference type="ChEBI" id="CHEBI:30616"/>
        <dbReference type="ChEBI" id="CHEBI:57566"/>
        <dbReference type="ChEBI" id="CHEBI:58593"/>
        <dbReference type="ChEBI" id="CHEBI:456216"/>
        <dbReference type="EC" id="2.7.4.25"/>
    </reaction>
</comment>
<dbReference type="GO" id="GO:0005524">
    <property type="term" value="F:ATP binding"/>
    <property type="evidence" value="ECO:0007669"/>
    <property type="project" value="UniProtKB-UniRule"/>
</dbReference>
<evidence type="ECO:0000259" key="10">
    <source>
        <dbReference type="Pfam" id="PF02224"/>
    </source>
</evidence>
<dbReference type="SUPFAM" id="SSF52540">
    <property type="entry name" value="P-loop containing nucleoside triphosphate hydrolases"/>
    <property type="match status" value="1"/>
</dbReference>
<dbReference type="EC" id="2.7.4.25" evidence="8"/>
<keyword evidence="8" id="KW-0963">Cytoplasm</keyword>
<dbReference type="InterPro" id="IPR011994">
    <property type="entry name" value="Cytidylate_kinase_dom"/>
</dbReference>
<feature type="region of interest" description="Disordered" evidence="9">
    <location>
        <begin position="317"/>
        <end position="343"/>
    </location>
</feature>
<feature type="domain" description="Cytidylate kinase" evidence="10">
    <location>
        <begin position="106"/>
        <end position="315"/>
    </location>
</feature>
<evidence type="ECO:0000256" key="7">
    <source>
        <dbReference type="ARBA" id="ARBA00048478"/>
    </source>
</evidence>
<keyword evidence="4 8" id="KW-0418">Kinase</keyword>
<evidence type="ECO:0000256" key="2">
    <source>
        <dbReference type="ARBA" id="ARBA00022679"/>
    </source>
</evidence>
<evidence type="ECO:0000256" key="1">
    <source>
        <dbReference type="ARBA" id="ARBA00009427"/>
    </source>
</evidence>
<dbReference type="CDD" id="cd02020">
    <property type="entry name" value="CMPK"/>
    <property type="match status" value="1"/>
</dbReference>
<reference evidence="11" key="1">
    <citation type="submission" date="2022-11" db="EMBL/GenBank/DDBJ databases">
        <title>Minimal conservation of predation-associated metabolite biosynthetic gene clusters underscores biosynthetic potential of Myxococcota including descriptions for ten novel species: Archangium lansinium sp. nov., Myxococcus landrumus sp. nov., Nannocystis bai.</title>
        <authorList>
            <person name="Ahearne A."/>
            <person name="Stevens C."/>
            <person name="Phillips K."/>
        </authorList>
    </citation>
    <scope>NUCLEOTIDE SEQUENCE</scope>
    <source>
        <strain evidence="11">Na p29</strain>
    </source>
</reference>
<comment type="subcellular location">
    <subcellularLocation>
        <location evidence="8">Cytoplasm</location>
    </subcellularLocation>
</comment>
<dbReference type="HAMAP" id="MF_00238">
    <property type="entry name" value="Cytidyl_kinase_type1"/>
    <property type="match status" value="1"/>
</dbReference>
<evidence type="ECO:0000256" key="4">
    <source>
        <dbReference type="ARBA" id="ARBA00022777"/>
    </source>
</evidence>
<comment type="catalytic activity">
    <reaction evidence="7 8">
        <text>CMP + ATP = CDP + ADP</text>
        <dbReference type="Rhea" id="RHEA:11600"/>
        <dbReference type="ChEBI" id="CHEBI:30616"/>
        <dbReference type="ChEBI" id="CHEBI:58069"/>
        <dbReference type="ChEBI" id="CHEBI:60377"/>
        <dbReference type="ChEBI" id="CHEBI:456216"/>
        <dbReference type="EC" id="2.7.4.25"/>
    </reaction>
</comment>
<name>A0A9X3ELY1_9BACT</name>
<dbReference type="GO" id="GO:0005829">
    <property type="term" value="C:cytosol"/>
    <property type="evidence" value="ECO:0007669"/>
    <property type="project" value="TreeGrafter"/>
</dbReference>
<dbReference type="EMBL" id="JAPNKE010000002">
    <property type="protein sequence ID" value="MCY1006437.1"/>
    <property type="molecule type" value="Genomic_DNA"/>
</dbReference>
<accession>A0A9X3ELY1</accession>
<feature type="binding site" evidence="8">
    <location>
        <begin position="110"/>
        <end position="118"/>
    </location>
    <ligand>
        <name>ATP</name>
        <dbReference type="ChEBI" id="CHEBI:30616"/>
    </ligand>
</feature>
<sequence>MAAEPAFARRFDVRLELLLHAFGGGVHLGAAQDLALGRTNGGAAGREGDCCEDEGDEARGSGEHRPDLSRRNLAAARPRGSGVDRRSTLVSAARLVYPPVRMGLLIVIDGPAGAGKSTVARRVAQHFGLPVLDTGAIYRTLALAARERGIAWSDEPGLVALAASLPIRFEAASEAGGPRVLYDGRDVTQAIRTPEISEGSSQVSALPAVRASLLEIQRRLSRDGCVAEGRDLGTVVFPDAAHKFFLTASDAVRAARRQAELEGAALADVLRDLNRRDERDRSRATAPMTRAADAVLVDSSDLDADAVVAAIVSAVSSRLSGPGGPPAGRLTGRPKAPSFPPLA</sequence>
<feature type="compositionally biased region" description="Basic and acidic residues" evidence="9">
    <location>
        <begin position="57"/>
        <end position="70"/>
    </location>
</feature>
<dbReference type="GO" id="GO:0015949">
    <property type="term" value="P:nucleobase-containing small molecule interconversion"/>
    <property type="evidence" value="ECO:0007669"/>
    <property type="project" value="TreeGrafter"/>
</dbReference>
<evidence type="ECO:0000256" key="5">
    <source>
        <dbReference type="ARBA" id="ARBA00022840"/>
    </source>
</evidence>
<dbReference type="GO" id="GO:0036431">
    <property type="term" value="F:dCMP kinase activity"/>
    <property type="evidence" value="ECO:0007669"/>
    <property type="project" value="InterPro"/>
</dbReference>
<evidence type="ECO:0000256" key="9">
    <source>
        <dbReference type="SAM" id="MobiDB-lite"/>
    </source>
</evidence>
<dbReference type="PANTHER" id="PTHR21299">
    <property type="entry name" value="CYTIDYLATE KINASE/PANTOATE-BETA-ALANINE LIGASE"/>
    <property type="match status" value="1"/>
</dbReference>
<evidence type="ECO:0000313" key="12">
    <source>
        <dbReference type="Proteomes" id="UP001150924"/>
    </source>
</evidence>
<evidence type="ECO:0000256" key="3">
    <source>
        <dbReference type="ARBA" id="ARBA00022741"/>
    </source>
</evidence>
<dbReference type="Proteomes" id="UP001150924">
    <property type="component" value="Unassembled WGS sequence"/>
</dbReference>
<comment type="caution">
    <text evidence="11">The sequence shown here is derived from an EMBL/GenBank/DDBJ whole genome shotgun (WGS) entry which is preliminary data.</text>
</comment>
<dbReference type="InterPro" id="IPR003136">
    <property type="entry name" value="Cytidylate_kin"/>
</dbReference>
<gene>
    <name evidence="8 11" type="primary">cmk</name>
    <name evidence="11" type="ORF">OV079_12875</name>
</gene>
<keyword evidence="5 8" id="KW-0067">ATP-binding</keyword>
<dbReference type="GO" id="GO:0006220">
    <property type="term" value="P:pyrimidine nucleotide metabolic process"/>
    <property type="evidence" value="ECO:0007669"/>
    <property type="project" value="UniProtKB-UniRule"/>
</dbReference>
<dbReference type="InterPro" id="IPR027417">
    <property type="entry name" value="P-loop_NTPase"/>
</dbReference>
<keyword evidence="12" id="KW-1185">Reference proteome</keyword>
<dbReference type="Pfam" id="PF02224">
    <property type="entry name" value="Cytidylate_kin"/>
    <property type="match status" value="1"/>
</dbReference>
<keyword evidence="2 8" id="KW-0808">Transferase</keyword>
<keyword evidence="3 8" id="KW-0547">Nucleotide-binding</keyword>
<dbReference type="NCBIfam" id="TIGR00017">
    <property type="entry name" value="cmk"/>
    <property type="match status" value="1"/>
</dbReference>
<feature type="region of interest" description="Disordered" evidence="9">
    <location>
        <begin position="42"/>
        <end position="80"/>
    </location>
</feature>
<evidence type="ECO:0000256" key="6">
    <source>
        <dbReference type="ARBA" id="ARBA00047615"/>
    </source>
</evidence>
<proteinExistence type="inferred from homology"/>
<evidence type="ECO:0000313" key="11">
    <source>
        <dbReference type="EMBL" id="MCY1006437.1"/>
    </source>
</evidence>
<dbReference type="PANTHER" id="PTHR21299:SF2">
    <property type="entry name" value="CYTIDYLATE KINASE"/>
    <property type="match status" value="1"/>
</dbReference>
<dbReference type="AlphaFoldDB" id="A0A9X3ELY1"/>
<dbReference type="Gene3D" id="3.40.50.300">
    <property type="entry name" value="P-loop containing nucleotide triphosphate hydrolases"/>
    <property type="match status" value="1"/>
</dbReference>